<dbReference type="AlphaFoldDB" id="A0A6B3NJ74"/>
<dbReference type="EMBL" id="JAAHFQ010000939">
    <property type="protein sequence ID" value="NER31793.1"/>
    <property type="molecule type" value="Genomic_DNA"/>
</dbReference>
<comment type="similarity">
    <text evidence="1">Belongs to the RutC family.</text>
</comment>
<evidence type="ECO:0000313" key="2">
    <source>
        <dbReference type="EMBL" id="NER31793.1"/>
    </source>
</evidence>
<name>A0A6B3NJ74_9CYAN</name>
<dbReference type="Gene3D" id="3.30.1330.40">
    <property type="entry name" value="RutC-like"/>
    <property type="match status" value="1"/>
</dbReference>
<dbReference type="InterPro" id="IPR035959">
    <property type="entry name" value="RutC-like_sf"/>
</dbReference>
<dbReference type="CDD" id="cd00448">
    <property type="entry name" value="YjgF_YER057c_UK114_family"/>
    <property type="match status" value="1"/>
</dbReference>
<protein>
    <submittedName>
        <fullName evidence="2">RidA family protein</fullName>
    </submittedName>
</protein>
<gene>
    <name evidence="2" type="ORF">F6J89_30335</name>
</gene>
<evidence type="ECO:0000256" key="1">
    <source>
        <dbReference type="ARBA" id="ARBA00010552"/>
    </source>
</evidence>
<dbReference type="PANTHER" id="PTHR11803:SF58">
    <property type="entry name" value="PROTEIN HMF1-RELATED"/>
    <property type="match status" value="1"/>
</dbReference>
<dbReference type="GO" id="GO:0019239">
    <property type="term" value="F:deaminase activity"/>
    <property type="evidence" value="ECO:0007669"/>
    <property type="project" value="TreeGrafter"/>
</dbReference>
<dbReference type="PANTHER" id="PTHR11803">
    <property type="entry name" value="2-IMINOBUTANOATE/2-IMINOPROPANOATE DEAMINASE RIDA"/>
    <property type="match status" value="1"/>
</dbReference>
<reference evidence="2" key="1">
    <citation type="submission" date="2019-11" db="EMBL/GenBank/DDBJ databases">
        <title>Genomic insights into an expanded diversity of filamentous marine cyanobacteria reveals the extraordinary biosynthetic potential of Moorea and Okeania.</title>
        <authorList>
            <person name="Ferreira Leao T."/>
            <person name="Wang M."/>
            <person name="Moss N."/>
            <person name="Da Silva R."/>
            <person name="Sanders J."/>
            <person name="Nurk S."/>
            <person name="Gurevich A."/>
            <person name="Humphrey G."/>
            <person name="Reher R."/>
            <person name="Zhu Q."/>
            <person name="Belda-Ferre P."/>
            <person name="Glukhov E."/>
            <person name="Rex R."/>
            <person name="Dorrestein P.C."/>
            <person name="Knight R."/>
            <person name="Pevzner P."/>
            <person name="Gerwick W.H."/>
            <person name="Gerwick L."/>
        </authorList>
    </citation>
    <scope>NUCLEOTIDE SEQUENCE</scope>
    <source>
        <strain evidence="2">SIO1C4</strain>
    </source>
</reference>
<proteinExistence type="inferred from homology"/>
<dbReference type="SUPFAM" id="SSF55298">
    <property type="entry name" value="YjgF-like"/>
    <property type="match status" value="1"/>
</dbReference>
<comment type="caution">
    <text evidence="2">The sequence shown here is derived from an EMBL/GenBank/DDBJ whole genome shotgun (WGS) entry which is preliminary data.</text>
</comment>
<dbReference type="GO" id="GO:0005829">
    <property type="term" value="C:cytosol"/>
    <property type="evidence" value="ECO:0007669"/>
    <property type="project" value="TreeGrafter"/>
</dbReference>
<dbReference type="Pfam" id="PF01042">
    <property type="entry name" value="Ribonuc_L-PSP"/>
    <property type="match status" value="1"/>
</dbReference>
<sequence length="133" mass="14708">MSQIERLNPTCLFNSIPFGFSQIVKAPANARLVFIAGQLGEKSNGEPANDFETQVQWSFENLRLALQQANSSPQSVLKITILVVNLNQERLSYISASRREFFGEHKPASTIIPVPRVAGDGMEFEIDAIAIES</sequence>
<dbReference type="InterPro" id="IPR006175">
    <property type="entry name" value="YjgF/YER057c/UK114"/>
</dbReference>
<organism evidence="2">
    <name type="scientific">Symploca sp. SIO1C4</name>
    <dbReference type="NCBI Taxonomy" id="2607765"/>
    <lineage>
        <taxon>Bacteria</taxon>
        <taxon>Bacillati</taxon>
        <taxon>Cyanobacteriota</taxon>
        <taxon>Cyanophyceae</taxon>
        <taxon>Coleofasciculales</taxon>
        <taxon>Coleofasciculaceae</taxon>
        <taxon>Symploca</taxon>
    </lineage>
</organism>
<accession>A0A6B3NJ74</accession>